<dbReference type="GO" id="GO:0003700">
    <property type="term" value="F:DNA-binding transcription factor activity"/>
    <property type="evidence" value="ECO:0007669"/>
    <property type="project" value="InterPro"/>
</dbReference>
<proteinExistence type="predicted"/>
<dbReference type="InterPro" id="IPR009057">
    <property type="entry name" value="Homeodomain-like_sf"/>
</dbReference>
<reference evidence="8 9" key="1">
    <citation type="submission" date="2017-04" db="EMBL/GenBank/DDBJ databases">
        <authorList>
            <person name="Afonso C.L."/>
            <person name="Miller P.J."/>
            <person name="Scott M.A."/>
            <person name="Spackman E."/>
            <person name="Goraichik I."/>
            <person name="Dimitrov K.M."/>
            <person name="Suarez D.L."/>
            <person name="Swayne D.E."/>
        </authorList>
    </citation>
    <scope>NUCLEOTIDE SEQUENCE [LARGE SCALE GENOMIC DNA]</scope>
    <source>
        <strain evidence="8 9">CGMCC 1.12708</strain>
    </source>
</reference>
<dbReference type="EMBL" id="FWXS01000010">
    <property type="protein sequence ID" value="SMC84057.1"/>
    <property type="molecule type" value="Genomic_DNA"/>
</dbReference>
<organism evidence="8 9">
    <name type="scientific">Moheibacter sediminis</name>
    <dbReference type="NCBI Taxonomy" id="1434700"/>
    <lineage>
        <taxon>Bacteria</taxon>
        <taxon>Pseudomonadati</taxon>
        <taxon>Bacteroidota</taxon>
        <taxon>Flavobacteriia</taxon>
        <taxon>Flavobacteriales</taxon>
        <taxon>Weeksellaceae</taxon>
        <taxon>Moheibacter</taxon>
    </lineage>
</organism>
<accession>A0A1W2CFM6</accession>
<dbReference type="STRING" id="1434700.SAMN06296427_11034"/>
<dbReference type="PANTHER" id="PTHR43280">
    <property type="entry name" value="ARAC-FAMILY TRANSCRIPTIONAL REGULATOR"/>
    <property type="match status" value="1"/>
</dbReference>
<keyword evidence="5" id="KW-0472">Membrane</keyword>
<evidence type="ECO:0000256" key="5">
    <source>
        <dbReference type="SAM" id="Phobius"/>
    </source>
</evidence>
<keyword evidence="6" id="KW-0732">Signal</keyword>
<feature type="domain" description="HTH araC/xylS-type" evidence="7">
    <location>
        <begin position="313"/>
        <end position="421"/>
    </location>
</feature>
<feature type="transmembrane region" description="Helical" evidence="5">
    <location>
        <begin position="250"/>
        <end position="268"/>
    </location>
</feature>
<dbReference type="OrthoDB" id="5295174at2"/>
<evidence type="ECO:0000259" key="7">
    <source>
        <dbReference type="PROSITE" id="PS01124"/>
    </source>
</evidence>
<name>A0A1W2CFM6_9FLAO</name>
<feature type="coiled-coil region" evidence="4">
    <location>
        <begin position="269"/>
        <end position="296"/>
    </location>
</feature>
<keyword evidence="1" id="KW-0805">Transcription regulation</keyword>
<evidence type="ECO:0000256" key="2">
    <source>
        <dbReference type="ARBA" id="ARBA00023125"/>
    </source>
</evidence>
<dbReference type="Gene3D" id="1.10.10.60">
    <property type="entry name" value="Homeodomain-like"/>
    <property type="match status" value="2"/>
</dbReference>
<evidence type="ECO:0000313" key="8">
    <source>
        <dbReference type="EMBL" id="SMC84057.1"/>
    </source>
</evidence>
<dbReference type="InterPro" id="IPR018060">
    <property type="entry name" value="HTH_AraC"/>
</dbReference>
<gene>
    <name evidence="8" type="ORF">SAMN06296427_11034</name>
</gene>
<dbReference type="RefSeq" id="WP_084018363.1">
    <property type="nucleotide sequence ID" value="NZ_FWXS01000010.1"/>
</dbReference>
<dbReference type="Proteomes" id="UP000192393">
    <property type="component" value="Unassembled WGS sequence"/>
</dbReference>
<dbReference type="GO" id="GO:0043565">
    <property type="term" value="F:sequence-specific DNA binding"/>
    <property type="evidence" value="ECO:0007669"/>
    <property type="project" value="InterPro"/>
</dbReference>
<dbReference type="Pfam" id="PF12833">
    <property type="entry name" value="HTH_18"/>
    <property type="match status" value="1"/>
</dbReference>
<keyword evidence="5" id="KW-1133">Transmembrane helix</keyword>
<dbReference type="PANTHER" id="PTHR43280:SF34">
    <property type="entry name" value="ARAC-FAMILY TRANSCRIPTIONAL REGULATOR"/>
    <property type="match status" value="1"/>
</dbReference>
<evidence type="ECO:0000256" key="3">
    <source>
        <dbReference type="ARBA" id="ARBA00023163"/>
    </source>
</evidence>
<keyword evidence="2 8" id="KW-0238">DNA-binding</keyword>
<evidence type="ECO:0000256" key="4">
    <source>
        <dbReference type="SAM" id="Coils"/>
    </source>
</evidence>
<evidence type="ECO:0000256" key="6">
    <source>
        <dbReference type="SAM" id="SignalP"/>
    </source>
</evidence>
<keyword evidence="4" id="KW-0175">Coiled coil</keyword>
<dbReference type="SUPFAM" id="SSF46689">
    <property type="entry name" value="Homeodomain-like"/>
    <property type="match status" value="1"/>
</dbReference>
<keyword evidence="9" id="KW-1185">Reference proteome</keyword>
<dbReference type="PROSITE" id="PS01124">
    <property type="entry name" value="HTH_ARAC_FAMILY_2"/>
    <property type="match status" value="1"/>
</dbReference>
<keyword evidence="3" id="KW-0804">Transcription</keyword>
<protein>
    <submittedName>
        <fullName evidence="8">AraC-type DNA-binding protein</fullName>
    </submittedName>
</protein>
<dbReference type="SMART" id="SM00342">
    <property type="entry name" value="HTH_ARAC"/>
    <property type="match status" value="1"/>
</dbReference>
<evidence type="ECO:0000256" key="1">
    <source>
        <dbReference type="ARBA" id="ARBA00023015"/>
    </source>
</evidence>
<sequence>MKSISFTFLFLLSIFIQAQNSSDTDSLFSKSEDLLYQKPSESAKIAQFLFENSTQENDKIKSLLILTESNLIRGDYSTAIEKLFQAWELSSYSKNSKNKTKINSLINRICSKLGIDQRQLYLISDNLGKNDSAESYTQKVKDIEPYSSFLKSKNLFSEGNFNQSIEALNNLKPFNKIQDVQLREEIYILNARNYKEIKDWKQYQIHYNLQNALHDSVSILKENARILFITKINQKQDAILEMKSENQTRIMYVVVGIIFIVFTIGYLWNRKLNFRKNNFERLIKEKEEKIKLEAENKVQEGAGKIVIPDKTIHALLSKLEEFEQNEDYLDPSMSLNVLSENLNTNTKYLSEIINTHKNKNFHSYINELRVNYIIGKLRNNPVYLKYKVSHLAEEAGFSSHSLFSTVFKQVTGLSPAAYTKLITKDESK</sequence>
<evidence type="ECO:0000313" key="9">
    <source>
        <dbReference type="Proteomes" id="UP000192393"/>
    </source>
</evidence>
<feature type="signal peptide" evidence="6">
    <location>
        <begin position="1"/>
        <end position="18"/>
    </location>
</feature>
<feature type="chain" id="PRO_5012303405" evidence="6">
    <location>
        <begin position="19"/>
        <end position="428"/>
    </location>
</feature>
<keyword evidence="5" id="KW-0812">Transmembrane</keyword>
<dbReference type="AlphaFoldDB" id="A0A1W2CFM6"/>